<sequence length="186" mass="20030">DRNPLSFGRLSRDFSGRMLTGVGFDRDILQKAEIEGADALAATTDSDNANIVVAVTAKETFKVPRVVARIYDSQAAEIYRREGIPTVSPTVWGASTIKTMITQPRLATLATCGSGEVEFLKVEVTKPLAGRTIQDVTIPGEVVVGALVRRGQAFIPDQKTRLELGDELHVAVASKAVPKLEKLLGQ</sequence>
<dbReference type="PROSITE" id="PS51202">
    <property type="entry name" value="RCK_C"/>
    <property type="match status" value="1"/>
</dbReference>
<evidence type="ECO:0000259" key="1">
    <source>
        <dbReference type="PROSITE" id="PS51201"/>
    </source>
</evidence>
<gene>
    <name evidence="3" type="ORF">HYY65_05490</name>
</gene>
<dbReference type="Gene3D" id="3.30.70.1450">
    <property type="entry name" value="Regulator of K+ conductance, C-terminal domain"/>
    <property type="match status" value="1"/>
</dbReference>
<evidence type="ECO:0000313" key="3">
    <source>
        <dbReference type="EMBL" id="MBI3014510.1"/>
    </source>
</evidence>
<dbReference type="InterPro" id="IPR036291">
    <property type="entry name" value="NAD(P)-bd_dom_sf"/>
</dbReference>
<dbReference type="EMBL" id="JACPSX010000098">
    <property type="protein sequence ID" value="MBI3014510.1"/>
    <property type="molecule type" value="Genomic_DNA"/>
</dbReference>
<evidence type="ECO:0000259" key="2">
    <source>
        <dbReference type="PROSITE" id="PS51202"/>
    </source>
</evidence>
<dbReference type="SUPFAM" id="SSF51735">
    <property type="entry name" value="NAD(P)-binding Rossmann-fold domains"/>
    <property type="match status" value="1"/>
</dbReference>
<dbReference type="PANTHER" id="PTHR43833">
    <property type="entry name" value="POTASSIUM CHANNEL PROTEIN 2-RELATED-RELATED"/>
    <property type="match status" value="1"/>
</dbReference>
<proteinExistence type="predicted"/>
<dbReference type="Gene3D" id="3.40.50.720">
    <property type="entry name" value="NAD(P)-binding Rossmann-like Domain"/>
    <property type="match status" value="1"/>
</dbReference>
<evidence type="ECO:0000313" key="4">
    <source>
        <dbReference type="Proteomes" id="UP000741360"/>
    </source>
</evidence>
<dbReference type="InterPro" id="IPR006037">
    <property type="entry name" value="RCK_C"/>
</dbReference>
<organism evidence="3 4">
    <name type="scientific">Tectimicrobiota bacterium</name>
    <dbReference type="NCBI Taxonomy" id="2528274"/>
    <lineage>
        <taxon>Bacteria</taxon>
        <taxon>Pseudomonadati</taxon>
        <taxon>Nitrospinota/Tectimicrobiota group</taxon>
        <taxon>Candidatus Tectimicrobiota</taxon>
    </lineage>
</organism>
<dbReference type="GO" id="GO:0006813">
    <property type="term" value="P:potassium ion transport"/>
    <property type="evidence" value="ECO:0007669"/>
    <property type="project" value="InterPro"/>
</dbReference>
<dbReference type="Proteomes" id="UP000741360">
    <property type="component" value="Unassembled WGS sequence"/>
</dbReference>
<dbReference type="PANTHER" id="PTHR43833:SF8">
    <property type="entry name" value="TRK SYSTEM POTASSIUM UPTAKE PROTEIN TRKA"/>
    <property type="match status" value="1"/>
</dbReference>
<dbReference type="InterPro" id="IPR050721">
    <property type="entry name" value="Trk_Ktr_HKT_K-transport"/>
</dbReference>
<feature type="non-terminal residue" evidence="3">
    <location>
        <position position="1"/>
    </location>
</feature>
<dbReference type="GO" id="GO:0008324">
    <property type="term" value="F:monoatomic cation transmembrane transporter activity"/>
    <property type="evidence" value="ECO:0007669"/>
    <property type="project" value="InterPro"/>
</dbReference>
<dbReference type="SUPFAM" id="SSF116726">
    <property type="entry name" value="TrkA C-terminal domain-like"/>
    <property type="match status" value="1"/>
</dbReference>
<dbReference type="Pfam" id="PF02254">
    <property type="entry name" value="TrkA_N"/>
    <property type="match status" value="1"/>
</dbReference>
<dbReference type="Pfam" id="PF02080">
    <property type="entry name" value="TrkA_C"/>
    <property type="match status" value="1"/>
</dbReference>
<comment type="caution">
    <text evidence="3">The sequence shown here is derived from an EMBL/GenBank/DDBJ whole genome shotgun (WGS) entry which is preliminary data.</text>
</comment>
<dbReference type="AlphaFoldDB" id="A0A932GPB2"/>
<feature type="domain" description="RCK N-terminal" evidence="1">
    <location>
        <begin position="1"/>
        <end position="89"/>
    </location>
</feature>
<dbReference type="InterPro" id="IPR003148">
    <property type="entry name" value="RCK_N"/>
</dbReference>
<feature type="domain" description="RCK C-terminal" evidence="2">
    <location>
        <begin position="104"/>
        <end position="186"/>
    </location>
</feature>
<name>A0A932GPB2_UNCTE</name>
<protein>
    <submittedName>
        <fullName evidence="3">TrkA family potassium uptake protein</fullName>
    </submittedName>
</protein>
<dbReference type="InterPro" id="IPR036721">
    <property type="entry name" value="RCK_C_sf"/>
</dbReference>
<reference evidence="3" key="1">
    <citation type="submission" date="2020-07" db="EMBL/GenBank/DDBJ databases">
        <title>Huge and variable diversity of episymbiotic CPR bacteria and DPANN archaea in groundwater ecosystems.</title>
        <authorList>
            <person name="He C.Y."/>
            <person name="Keren R."/>
            <person name="Whittaker M."/>
            <person name="Farag I.F."/>
            <person name="Doudna J."/>
            <person name="Cate J.H.D."/>
            <person name="Banfield J.F."/>
        </authorList>
    </citation>
    <scope>NUCLEOTIDE SEQUENCE</scope>
    <source>
        <strain evidence="3">NC_groundwater_717_Ag_S-0.2um_59_8</strain>
    </source>
</reference>
<accession>A0A932GPB2</accession>
<dbReference type="PROSITE" id="PS51201">
    <property type="entry name" value="RCK_N"/>
    <property type="match status" value="1"/>
</dbReference>